<evidence type="ECO:0000256" key="1">
    <source>
        <dbReference type="SAM" id="SignalP"/>
    </source>
</evidence>
<sequence>MGLVVAAGARAVVAIAAAVAVADGGDGCNALGSVEICEMIGKAKALPVPSTSSEERSMSSPATRESVGQACWNAWCFIAIKYCSSISSCNG</sequence>
<accession>A0A2M4DEL4</accession>
<proteinExistence type="predicted"/>
<evidence type="ECO:0000313" key="2">
    <source>
        <dbReference type="EMBL" id="MBW75939.1"/>
    </source>
</evidence>
<keyword evidence="1" id="KW-0732">Signal</keyword>
<dbReference type="EMBL" id="GGFL01011761">
    <property type="protein sequence ID" value="MBW75939.1"/>
    <property type="molecule type" value="Transcribed_RNA"/>
</dbReference>
<organism evidence="2">
    <name type="scientific">Anopheles darlingi</name>
    <name type="common">Mosquito</name>
    <dbReference type="NCBI Taxonomy" id="43151"/>
    <lineage>
        <taxon>Eukaryota</taxon>
        <taxon>Metazoa</taxon>
        <taxon>Ecdysozoa</taxon>
        <taxon>Arthropoda</taxon>
        <taxon>Hexapoda</taxon>
        <taxon>Insecta</taxon>
        <taxon>Pterygota</taxon>
        <taxon>Neoptera</taxon>
        <taxon>Endopterygota</taxon>
        <taxon>Diptera</taxon>
        <taxon>Nematocera</taxon>
        <taxon>Culicoidea</taxon>
        <taxon>Culicidae</taxon>
        <taxon>Anophelinae</taxon>
        <taxon>Anopheles</taxon>
    </lineage>
</organism>
<dbReference type="AlphaFoldDB" id="A0A2M4DEL4"/>
<reference evidence="2" key="1">
    <citation type="submission" date="2018-01" db="EMBL/GenBank/DDBJ databases">
        <title>An insight into the sialome of Amazonian anophelines.</title>
        <authorList>
            <person name="Ribeiro J.M."/>
            <person name="Scarpassa V."/>
            <person name="Calvo E."/>
        </authorList>
    </citation>
    <scope>NUCLEOTIDE SEQUENCE</scope>
</reference>
<feature type="chain" id="PRO_5014824566" evidence="1">
    <location>
        <begin position="25"/>
        <end position="91"/>
    </location>
</feature>
<protein>
    <submittedName>
        <fullName evidence="2">Putative secreted protein</fullName>
    </submittedName>
</protein>
<feature type="signal peptide" evidence="1">
    <location>
        <begin position="1"/>
        <end position="24"/>
    </location>
</feature>
<name>A0A2M4DEL4_ANODA</name>